<evidence type="ECO:0000313" key="2">
    <source>
        <dbReference type="Proteomes" id="UP001500282"/>
    </source>
</evidence>
<accession>A0ABN1X1N8</accession>
<reference evidence="1 2" key="1">
    <citation type="journal article" date="2019" name="Int. J. Syst. Evol. Microbiol.">
        <title>The Global Catalogue of Microorganisms (GCM) 10K type strain sequencing project: providing services to taxonomists for standard genome sequencing and annotation.</title>
        <authorList>
            <consortium name="The Broad Institute Genomics Platform"/>
            <consortium name="The Broad Institute Genome Sequencing Center for Infectious Disease"/>
            <person name="Wu L."/>
            <person name="Ma J."/>
        </authorList>
    </citation>
    <scope>NUCLEOTIDE SEQUENCE [LARGE SCALE GENOMIC DNA]</scope>
    <source>
        <strain evidence="1 2">JCM 11448</strain>
    </source>
</reference>
<gene>
    <name evidence="1" type="ORF">GCM10009579_32600</name>
</gene>
<dbReference type="Proteomes" id="UP001500282">
    <property type="component" value="Unassembled WGS sequence"/>
</dbReference>
<evidence type="ECO:0000313" key="1">
    <source>
        <dbReference type="EMBL" id="GAA1271428.1"/>
    </source>
</evidence>
<organism evidence="1 2">
    <name type="scientific">Streptomyces javensis</name>
    <dbReference type="NCBI Taxonomy" id="114698"/>
    <lineage>
        <taxon>Bacteria</taxon>
        <taxon>Bacillati</taxon>
        <taxon>Actinomycetota</taxon>
        <taxon>Actinomycetes</taxon>
        <taxon>Kitasatosporales</taxon>
        <taxon>Streptomycetaceae</taxon>
        <taxon>Streptomyces</taxon>
        <taxon>Streptomyces violaceusniger group</taxon>
    </lineage>
</organism>
<keyword evidence="2" id="KW-1185">Reference proteome</keyword>
<name>A0ABN1X1N8_9ACTN</name>
<sequence length="72" mass="8183">MCTLSIAIRRGRRGMRRSRWWDGAPNGMWDRPRRPPSRDACWLTARYLLAGAGSLEGVNTGTYGSHFRFAKA</sequence>
<comment type="caution">
    <text evidence="1">The sequence shown here is derived from an EMBL/GenBank/DDBJ whole genome shotgun (WGS) entry which is preliminary data.</text>
</comment>
<protein>
    <submittedName>
        <fullName evidence="1">Uncharacterized protein</fullName>
    </submittedName>
</protein>
<proteinExistence type="predicted"/>
<dbReference type="EMBL" id="BAAAIH010000015">
    <property type="protein sequence ID" value="GAA1271428.1"/>
    <property type="molecule type" value="Genomic_DNA"/>
</dbReference>